<comment type="caution">
    <text evidence="9">The sequence shown here is derived from an EMBL/GenBank/DDBJ whole genome shotgun (WGS) entry which is preliminary data.</text>
</comment>
<reference evidence="9 10" key="1">
    <citation type="submission" date="2019-02" db="EMBL/GenBank/DDBJ databases">
        <title>Deep-cultivation of Planctomycetes and their phenomic and genomic characterization uncovers novel biology.</title>
        <authorList>
            <person name="Wiegand S."/>
            <person name="Jogler M."/>
            <person name="Boedeker C."/>
            <person name="Pinto D."/>
            <person name="Vollmers J."/>
            <person name="Rivas-Marin E."/>
            <person name="Kohn T."/>
            <person name="Peeters S.H."/>
            <person name="Heuer A."/>
            <person name="Rast P."/>
            <person name="Oberbeckmann S."/>
            <person name="Bunk B."/>
            <person name="Jeske O."/>
            <person name="Meyerdierks A."/>
            <person name="Storesund J.E."/>
            <person name="Kallscheuer N."/>
            <person name="Luecker S."/>
            <person name="Lage O.M."/>
            <person name="Pohl T."/>
            <person name="Merkel B.J."/>
            <person name="Hornburger P."/>
            <person name="Mueller R.-W."/>
            <person name="Bruemmer F."/>
            <person name="Labrenz M."/>
            <person name="Spormann A.M."/>
            <person name="Op Den Camp H."/>
            <person name="Overmann J."/>
            <person name="Amann R."/>
            <person name="Jetten M.S.M."/>
            <person name="Mascher T."/>
            <person name="Medema M.H."/>
            <person name="Devos D.P."/>
            <person name="Kaster A.-K."/>
            <person name="Ovreas L."/>
            <person name="Rohde M."/>
            <person name="Galperin M.Y."/>
            <person name="Jogler C."/>
        </authorList>
    </citation>
    <scope>NUCLEOTIDE SEQUENCE [LARGE SCALE GENOMIC DNA]</scope>
    <source>
        <strain evidence="9 10">Pla100</strain>
    </source>
</reference>
<dbReference type="InterPro" id="IPR000873">
    <property type="entry name" value="AMP-dep_synth/lig_dom"/>
</dbReference>
<gene>
    <name evidence="9" type="ORF">Pla100_18780</name>
</gene>
<dbReference type="GO" id="GO:0070566">
    <property type="term" value="F:adenylyltransferase activity"/>
    <property type="evidence" value="ECO:0007669"/>
    <property type="project" value="TreeGrafter"/>
</dbReference>
<evidence type="ECO:0000313" key="10">
    <source>
        <dbReference type="Proteomes" id="UP000316213"/>
    </source>
</evidence>
<evidence type="ECO:0000256" key="2">
    <source>
        <dbReference type="ARBA" id="ARBA00022450"/>
    </source>
</evidence>
<dbReference type="Pfam" id="PF00550">
    <property type="entry name" value="PP-binding"/>
    <property type="match status" value="1"/>
</dbReference>
<dbReference type="SUPFAM" id="SSF47336">
    <property type="entry name" value="ACP-like"/>
    <property type="match status" value="1"/>
</dbReference>
<dbReference type="SMART" id="SM00823">
    <property type="entry name" value="PKS_PP"/>
    <property type="match status" value="1"/>
</dbReference>
<evidence type="ECO:0000313" key="9">
    <source>
        <dbReference type="EMBL" id="TWT98713.1"/>
    </source>
</evidence>
<dbReference type="Gene3D" id="1.10.1200.10">
    <property type="entry name" value="ACP-like"/>
    <property type="match status" value="1"/>
</dbReference>
<dbReference type="Gene3D" id="3.30.300.30">
    <property type="match status" value="1"/>
</dbReference>
<evidence type="ECO:0000256" key="4">
    <source>
        <dbReference type="ARBA" id="ARBA00022598"/>
    </source>
</evidence>
<dbReference type="EC" id="6.2.1.-" evidence="9"/>
<evidence type="ECO:0000256" key="6">
    <source>
        <dbReference type="ARBA" id="ARBA00023098"/>
    </source>
</evidence>
<evidence type="ECO:0000256" key="5">
    <source>
        <dbReference type="ARBA" id="ARBA00022832"/>
    </source>
</evidence>
<dbReference type="GO" id="GO:0071766">
    <property type="term" value="P:Actinobacterium-type cell wall biogenesis"/>
    <property type="evidence" value="ECO:0007669"/>
    <property type="project" value="UniProtKB-ARBA"/>
</dbReference>
<keyword evidence="6" id="KW-0443">Lipid metabolism</keyword>
<dbReference type="InterPro" id="IPR045851">
    <property type="entry name" value="AMP-bd_C_sf"/>
</dbReference>
<dbReference type="SMART" id="SM01294">
    <property type="entry name" value="PKS_PP_betabranch"/>
    <property type="match status" value="1"/>
</dbReference>
<feature type="compositionally biased region" description="Low complexity" evidence="7">
    <location>
        <begin position="25"/>
        <end position="35"/>
    </location>
</feature>
<dbReference type="Pfam" id="PF23024">
    <property type="entry name" value="AMP-dom_DIP2-like"/>
    <property type="match status" value="1"/>
</dbReference>
<dbReference type="Proteomes" id="UP000316213">
    <property type="component" value="Unassembled WGS sequence"/>
</dbReference>
<dbReference type="InterPro" id="IPR025110">
    <property type="entry name" value="AMP-bd_C"/>
</dbReference>
<dbReference type="OrthoDB" id="219272at2"/>
<keyword evidence="3" id="KW-0597">Phosphoprotein</keyword>
<dbReference type="Gene3D" id="3.40.50.12780">
    <property type="entry name" value="N-terminal domain of ligase-like"/>
    <property type="match status" value="1"/>
</dbReference>
<feature type="compositionally biased region" description="Polar residues" evidence="7">
    <location>
        <begin position="409"/>
        <end position="420"/>
    </location>
</feature>
<dbReference type="FunFam" id="3.40.50.12780:FF:000013">
    <property type="entry name" value="Long-chain-fatty-acid--AMP ligase FadD32"/>
    <property type="match status" value="1"/>
</dbReference>
<name>A0A5C6AKK7_9BACT</name>
<feature type="compositionally biased region" description="Basic and acidic residues" evidence="7">
    <location>
        <begin position="14"/>
        <end position="23"/>
    </location>
</feature>
<protein>
    <submittedName>
        <fullName evidence="9">Long-chain-fatty-acid--AMP ligase FadD29</fullName>
        <ecNumber evidence="9">6.2.1.-</ecNumber>
    </submittedName>
</protein>
<dbReference type="CDD" id="cd05931">
    <property type="entry name" value="FAAL"/>
    <property type="match status" value="1"/>
</dbReference>
<evidence type="ECO:0000256" key="3">
    <source>
        <dbReference type="ARBA" id="ARBA00022553"/>
    </source>
</evidence>
<evidence type="ECO:0000256" key="1">
    <source>
        <dbReference type="ARBA" id="ARBA00006432"/>
    </source>
</evidence>
<keyword evidence="5" id="KW-0276">Fatty acid metabolism</keyword>
<dbReference type="InterPro" id="IPR040097">
    <property type="entry name" value="FAAL/FAAC"/>
</dbReference>
<dbReference type="EMBL" id="SJPM01000003">
    <property type="protein sequence ID" value="TWT98713.1"/>
    <property type="molecule type" value="Genomic_DNA"/>
</dbReference>
<proteinExistence type="inferred from homology"/>
<dbReference type="GO" id="GO:0006633">
    <property type="term" value="P:fatty acid biosynthetic process"/>
    <property type="evidence" value="ECO:0007669"/>
    <property type="project" value="TreeGrafter"/>
</dbReference>
<dbReference type="InterPro" id="IPR042099">
    <property type="entry name" value="ANL_N_sf"/>
</dbReference>
<feature type="domain" description="Carrier" evidence="8">
    <location>
        <begin position="686"/>
        <end position="764"/>
    </location>
</feature>
<feature type="region of interest" description="Disordered" evidence="7">
    <location>
        <begin position="400"/>
        <end position="420"/>
    </location>
</feature>
<dbReference type="GO" id="GO:0016874">
    <property type="term" value="F:ligase activity"/>
    <property type="evidence" value="ECO:0007669"/>
    <property type="project" value="UniProtKB-KW"/>
</dbReference>
<accession>A0A5C6AKK7</accession>
<dbReference type="InterPro" id="IPR009081">
    <property type="entry name" value="PP-bd_ACP"/>
</dbReference>
<dbReference type="PROSITE" id="PS00012">
    <property type="entry name" value="PHOSPHOPANTETHEINE"/>
    <property type="match status" value="1"/>
</dbReference>
<feature type="compositionally biased region" description="Polar residues" evidence="7">
    <location>
        <begin position="1"/>
        <end position="13"/>
    </location>
</feature>
<keyword evidence="2" id="KW-0596">Phosphopantetheine</keyword>
<dbReference type="SUPFAM" id="SSF56801">
    <property type="entry name" value="Acetyl-CoA synthetase-like"/>
    <property type="match status" value="1"/>
</dbReference>
<sequence>MNLDPQFNGTTSSDHTDPVDRSHSMRSGVTRSSSSNAGQSQLTDGRWGDGTTLVDILSSRSETCPERIAFRFLEDESDSTTISYFALDRAARRIAAGLQQQVEPGSSVALVFPPGLDFIKSFLGCLYAGVLAIPATYPKPKRPSARLSAIVEDARPSAVLATRRVVDLIGDSAVSNQLGDPTWLSSDDLEANPHSNWKKQNVQPSDLAFLQYTSGSTKDPRGVMVSHGNILQNLEMIRQGFQLSHHVGQVGVCWLPAYHDMGLIGGILESLYIGGTTVLMSPLAFLQRPSRWLRAISDHRAVVSGGPNFAFELCMRKIKPEELEGVDLSSWEVAFSGAEPIRATTMRRFAQTYGRYGFSKSAFYPCYGLAEATLLVTGGNGPGEIATCTVDAVELQKNGRAVDAKPTHSSDGQPPSESTASSIEFVDCGRAPMDEEVLVVDPETCLPCHDNQVGEIWVRGGNVAQGYRNRPVDNEAIFSARLADGRPDAFLRTGDLGFLRKGSLFVTGRRNELIIIRGRNHYPHDLEATVQSGSPHLIPGGGSAFLIDRGGDDHLVLVQEVDRGSKQEDWQQIIPEIRRSVTAEHDVFVHEVILIRMGTLPRTTSGKVRYSEVKQQYTQGELAIVHQWSVGQSVNSSAAFADAATGDANRHDRDGVSSVPSAEDIEAASMNDLMRRLAATPPGDQEAIAEELEMFLTQWLIYTSGTNDQDFDPDRPFAEYGLDSLSSMELIAQLEKNLKLKLSPTIAWTYPNPSSLASHLAELHRQQWESESVPSMDAASEPQGTTENMDDEMNDDLNQLLAKLEEMPDDEVAEILAAQEQMEHLQ</sequence>
<keyword evidence="4 9" id="KW-0436">Ligase</keyword>
<dbReference type="GO" id="GO:0031177">
    <property type="term" value="F:phosphopantetheine binding"/>
    <property type="evidence" value="ECO:0007669"/>
    <property type="project" value="InterPro"/>
</dbReference>
<keyword evidence="10" id="KW-1185">Reference proteome</keyword>
<evidence type="ECO:0000259" key="8">
    <source>
        <dbReference type="PROSITE" id="PS50075"/>
    </source>
</evidence>
<feature type="region of interest" description="Disordered" evidence="7">
    <location>
        <begin position="765"/>
        <end position="794"/>
    </location>
</feature>
<dbReference type="Pfam" id="PF00501">
    <property type="entry name" value="AMP-binding"/>
    <property type="match status" value="1"/>
</dbReference>
<dbReference type="GO" id="GO:0005886">
    <property type="term" value="C:plasma membrane"/>
    <property type="evidence" value="ECO:0007669"/>
    <property type="project" value="TreeGrafter"/>
</dbReference>
<evidence type="ECO:0000256" key="7">
    <source>
        <dbReference type="SAM" id="MobiDB-lite"/>
    </source>
</evidence>
<dbReference type="InterPro" id="IPR020806">
    <property type="entry name" value="PKS_PP-bd"/>
</dbReference>
<dbReference type="InterPro" id="IPR006162">
    <property type="entry name" value="Ppantetheine_attach_site"/>
</dbReference>
<dbReference type="AlphaFoldDB" id="A0A5C6AKK7"/>
<dbReference type="PANTHER" id="PTHR22754:SF32">
    <property type="entry name" value="DISCO-INTERACTING PROTEIN 2"/>
    <property type="match status" value="1"/>
</dbReference>
<feature type="region of interest" description="Disordered" evidence="7">
    <location>
        <begin position="1"/>
        <end position="47"/>
    </location>
</feature>
<dbReference type="PROSITE" id="PS50075">
    <property type="entry name" value="CARRIER"/>
    <property type="match status" value="1"/>
</dbReference>
<dbReference type="InterPro" id="IPR036736">
    <property type="entry name" value="ACP-like_sf"/>
</dbReference>
<organism evidence="9 10">
    <name type="scientific">Neorhodopirellula pilleata</name>
    <dbReference type="NCBI Taxonomy" id="2714738"/>
    <lineage>
        <taxon>Bacteria</taxon>
        <taxon>Pseudomonadati</taxon>
        <taxon>Planctomycetota</taxon>
        <taxon>Planctomycetia</taxon>
        <taxon>Pirellulales</taxon>
        <taxon>Pirellulaceae</taxon>
        <taxon>Neorhodopirellula</taxon>
    </lineage>
</organism>
<dbReference type="PANTHER" id="PTHR22754">
    <property type="entry name" value="DISCO-INTERACTING PROTEIN 2 DIP2 -RELATED"/>
    <property type="match status" value="1"/>
</dbReference>
<comment type="similarity">
    <text evidence="1">Belongs to the ATP-dependent AMP-binding enzyme family.</text>
</comment>